<evidence type="ECO:0000313" key="9">
    <source>
        <dbReference type="Proteomes" id="UP000183900"/>
    </source>
</evidence>
<keyword evidence="3" id="KW-0813">Transport</keyword>
<dbReference type="PROSITE" id="PS50983">
    <property type="entry name" value="FE_B12_PBP"/>
    <property type="match status" value="1"/>
</dbReference>
<name>A0A0K6I8E3_9HYPH</name>
<keyword evidence="4" id="KW-0408">Iron</keyword>
<dbReference type="Pfam" id="PF01497">
    <property type="entry name" value="Peripla_BP_2"/>
    <property type="match status" value="1"/>
</dbReference>
<evidence type="ECO:0000256" key="6">
    <source>
        <dbReference type="SAM" id="SignalP"/>
    </source>
</evidence>
<keyword evidence="4" id="KW-0410">Iron transport</keyword>
<dbReference type="Proteomes" id="UP000183900">
    <property type="component" value="Unassembled WGS sequence"/>
</dbReference>
<dbReference type="PANTHER" id="PTHR30532">
    <property type="entry name" value="IRON III DICITRATE-BINDING PERIPLASMIC PROTEIN"/>
    <property type="match status" value="1"/>
</dbReference>
<evidence type="ECO:0000259" key="7">
    <source>
        <dbReference type="PROSITE" id="PS50983"/>
    </source>
</evidence>
<dbReference type="InterPro" id="IPR002491">
    <property type="entry name" value="ABC_transptr_periplasmic_BD"/>
</dbReference>
<evidence type="ECO:0000256" key="3">
    <source>
        <dbReference type="ARBA" id="ARBA00022448"/>
    </source>
</evidence>
<evidence type="ECO:0000256" key="5">
    <source>
        <dbReference type="ARBA" id="ARBA00022729"/>
    </source>
</evidence>
<dbReference type="SUPFAM" id="SSF53807">
    <property type="entry name" value="Helical backbone' metal receptor"/>
    <property type="match status" value="1"/>
</dbReference>
<dbReference type="PANTHER" id="PTHR30532:SF28">
    <property type="entry name" value="PETROBACTIN-BINDING PROTEIN YCLQ"/>
    <property type="match status" value="1"/>
</dbReference>
<keyword evidence="9" id="KW-1185">Reference proteome</keyword>
<sequence>MTHMFSMKRLAAGLASALVLSAALTGVAAAEVKVAHAKGELTLPAVPAKVFVYDMAALDTLTALGVEVAGVPGGNKPGHLAQYADDKYQKIGSLFEPDFEAVAAAQPDLIIVGGRSAAKYEDLAKIAPTIDLSVDFGDFTGSALKNLQTLATLFGKTDKADELTAKYQASVEELKGKTAGAGKGLFILTTGGKMSTYGAGSRFGVIFGEYGLAQADENIKIGTHGQPASFEYILERNPDWLFVLDRDAAIGREGDAARQLLDNEIVRQTTAWQKEQVVYLNAANWYLIGGGITAMQDTVDQLNAAFSGK</sequence>
<keyword evidence="4" id="KW-0406">Ion transport</keyword>
<dbReference type="GO" id="GO:1901678">
    <property type="term" value="P:iron coordination entity transport"/>
    <property type="evidence" value="ECO:0007669"/>
    <property type="project" value="UniProtKB-ARBA"/>
</dbReference>
<dbReference type="EMBL" id="CYHE01000012">
    <property type="protein sequence ID" value="CUA99318.1"/>
    <property type="molecule type" value="Genomic_DNA"/>
</dbReference>
<feature type="chain" id="PRO_5005504965" evidence="6">
    <location>
        <begin position="31"/>
        <end position="309"/>
    </location>
</feature>
<dbReference type="GO" id="GO:0030288">
    <property type="term" value="C:outer membrane-bounded periplasmic space"/>
    <property type="evidence" value="ECO:0007669"/>
    <property type="project" value="TreeGrafter"/>
</dbReference>
<reference evidence="9" key="1">
    <citation type="submission" date="2015-08" db="EMBL/GenBank/DDBJ databases">
        <authorList>
            <person name="Varghese N."/>
        </authorList>
    </citation>
    <scope>NUCLEOTIDE SEQUENCE [LARGE SCALE GENOMIC DNA]</scope>
    <source>
        <strain evidence="9">DSM 23407</strain>
    </source>
</reference>
<organism evidence="8 9">
    <name type="scientific">Pannonibacter indicus</name>
    <dbReference type="NCBI Taxonomy" id="466044"/>
    <lineage>
        <taxon>Bacteria</taxon>
        <taxon>Pseudomonadati</taxon>
        <taxon>Pseudomonadota</taxon>
        <taxon>Alphaproteobacteria</taxon>
        <taxon>Hyphomicrobiales</taxon>
        <taxon>Stappiaceae</taxon>
        <taxon>Pannonibacter</taxon>
    </lineage>
</organism>
<dbReference type="AlphaFoldDB" id="A0A0K6I8E3"/>
<proteinExistence type="inferred from homology"/>
<evidence type="ECO:0000313" key="8">
    <source>
        <dbReference type="EMBL" id="CUA99318.1"/>
    </source>
</evidence>
<evidence type="ECO:0000256" key="2">
    <source>
        <dbReference type="ARBA" id="ARBA00008814"/>
    </source>
</evidence>
<protein>
    <submittedName>
        <fullName evidence="8">ABC-type enterochelin transport system, periplasmic component</fullName>
    </submittedName>
</protein>
<keyword evidence="5 6" id="KW-0732">Signal</keyword>
<evidence type="ECO:0000256" key="1">
    <source>
        <dbReference type="ARBA" id="ARBA00004196"/>
    </source>
</evidence>
<gene>
    <name evidence="8" type="ORF">Ga0061067_112111</name>
</gene>
<comment type="similarity">
    <text evidence="2">Belongs to the bacterial solute-binding protein 8 family.</text>
</comment>
<dbReference type="CDD" id="cd01140">
    <property type="entry name" value="FatB"/>
    <property type="match status" value="1"/>
</dbReference>
<dbReference type="InterPro" id="IPR051313">
    <property type="entry name" value="Bact_iron-sidero_bind"/>
</dbReference>
<feature type="signal peptide" evidence="6">
    <location>
        <begin position="1"/>
        <end position="30"/>
    </location>
</feature>
<dbReference type="InterPro" id="IPR033870">
    <property type="entry name" value="FatB"/>
</dbReference>
<accession>A0A0K6I8E3</accession>
<feature type="domain" description="Fe/B12 periplasmic-binding" evidence="7">
    <location>
        <begin position="49"/>
        <end position="309"/>
    </location>
</feature>
<evidence type="ECO:0000256" key="4">
    <source>
        <dbReference type="ARBA" id="ARBA00022496"/>
    </source>
</evidence>
<comment type="subcellular location">
    <subcellularLocation>
        <location evidence="1">Cell envelope</location>
    </subcellularLocation>
</comment>
<dbReference type="Gene3D" id="3.40.50.1980">
    <property type="entry name" value="Nitrogenase molybdenum iron protein domain"/>
    <property type="match status" value="2"/>
</dbReference>